<protein>
    <submittedName>
        <fullName evidence="1">Tetratricopeptide repeat-containing protein</fullName>
    </submittedName>
</protein>
<dbReference type="OrthoDB" id="9778494at2"/>
<dbReference type="RefSeq" id="WP_090633848.1">
    <property type="nucleotide sequence ID" value="NZ_FOCP01000022.1"/>
</dbReference>
<dbReference type="PANTHER" id="PTHR45588:SF1">
    <property type="entry name" value="WW DOMAIN-CONTAINING PROTEIN"/>
    <property type="match status" value="1"/>
</dbReference>
<dbReference type="AlphaFoldDB" id="A0A1H8H8H7"/>
<reference evidence="1 2" key="1">
    <citation type="submission" date="2016-10" db="EMBL/GenBank/DDBJ databases">
        <authorList>
            <person name="de Groot N.N."/>
        </authorList>
    </citation>
    <scope>NUCLEOTIDE SEQUENCE [LARGE SCALE GENOMIC DNA]</scope>
    <source>
        <strain evidence="1 2">Nm22</strain>
    </source>
</reference>
<dbReference type="PANTHER" id="PTHR45588">
    <property type="entry name" value="TPR DOMAIN-CONTAINING PROTEIN"/>
    <property type="match status" value="1"/>
</dbReference>
<gene>
    <name evidence="1" type="ORF">SAMN05216325_12220</name>
</gene>
<dbReference type="EMBL" id="FOCP01000022">
    <property type="protein sequence ID" value="SEN52314.1"/>
    <property type="molecule type" value="Genomic_DNA"/>
</dbReference>
<evidence type="ECO:0000313" key="1">
    <source>
        <dbReference type="EMBL" id="SEN52314.1"/>
    </source>
</evidence>
<sequence length="535" mass="60562">MKQFAKIALIIYLLTVHSTRADDNHQLHVAGGEQLGTVSFHVSCTPPAQELFNQAIAMLHSFWYDEAEKTFRRVTAVDKNCAMGHWGVAMSLYHQLWATPPTPEELQKGQNALRLAEQLDIKTERERTFIEAVRHLYQFDDTPNYTTRKLAYQKAMEKVFTDNPDDSEAAVFYALALISTASPNDKTYSNQKKALKLLQTVLQKEPAHPGVAHYIIHSSDYPELAKFGLNAARKYAQIAPAVPHALHMPSHIFIRLGKWQEAVDANLAAYHAAKNYTQANNSQMAVWDQQMHFMDYMMYAYLQLGQTEKAEKILREVTAIKKAHPENTTTAYAFAAIPARYAVELGYWQEAAGLNIYPVDFPWNKFGWCESIIHFARGLGASRIGKIDEARFALNQIEALRDSDRAANKHYTAEQIEIQRLVVAAWIAYSGGKMKDAENLMRESAELEDSTEKDNVTPGAIRPARELLGELLLELKKPEEALKEFETSLIRTPNRRNGIYGAMQAARLSGHKQKAQHYEQQLQQLTAANQINLSK</sequence>
<dbReference type="InterPro" id="IPR011990">
    <property type="entry name" value="TPR-like_helical_dom_sf"/>
</dbReference>
<dbReference type="Gene3D" id="1.25.40.10">
    <property type="entry name" value="Tetratricopeptide repeat domain"/>
    <property type="match status" value="2"/>
</dbReference>
<dbReference type="Pfam" id="PF13181">
    <property type="entry name" value="TPR_8"/>
    <property type="match status" value="1"/>
</dbReference>
<dbReference type="SUPFAM" id="SSF48452">
    <property type="entry name" value="TPR-like"/>
    <property type="match status" value="2"/>
</dbReference>
<accession>A0A1H8H8H7</accession>
<proteinExistence type="predicted"/>
<dbReference type="Proteomes" id="UP000199459">
    <property type="component" value="Unassembled WGS sequence"/>
</dbReference>
<evidence type="ECO:0000313" key="2">
    <source>
        <dbReference type="Proteomes" id="UP000199459"/>
    </source>
</evidence>
<name>A0A1H8H8H7_9PROT</name>
<dbReference type="InterPro" id="IPR019734">
    <property type="entry name" value="TPR_rpt"/>
</dbReference>
<organism evidence="1 2">
    <name type="scientific">Nitrosomonas marina</name>
    <dbReference type="NCBI Taxonomy" id="917"/>
    <lineage>
        <taxon>Bacteria</taxon>
        <taxon>Pseudomonadati</taxon>
        <taxon>Pseudomonadota</taxon>
        <taxon>Betaproteobacteria</taxon>
        <taxon>Nitrosomonadales</taxon>
        <taxon>Nitrosomonadaceae</taxon>
        <taxon>Nitrosomonas</taxon>
    </lineage>
</organism>
<dbReference type="STRING" id="917.SAMN05216326_11853"/>